<evidence type="ECO:0000313" key="6">
    <source>
        <dbReference type="Proteomes" id="UP000317180"/>
    </source>
</evidence>
<organism evidence="4 5">
    <name type="scientific">Brevibacillus agri</name>
    <dbReference type="NCBI Taxonomy" id="51101"/>
    <lineage>
        <taxon>Bacteria</taxon>
        <taxon>Bacillati</taxon>
        <taxon>Bacillota</taxon>
        <taxon>Bacilli</taxon>
        <taxon>Bacillales</taxon>
        <taxon>Paenibacillaceae</taxon>
        <taxon>Brevibacillus</taxon>
    </lineage>
</organism>
<dbReference type="AlphaFoldDB" id="A0A3M8AZR0"/>
<reference evidence="4 5" key="1">
    <citation type="submission" date="2018-10" db="EMBL/GenBank/DDBJ databases">
        <title>Phylogenomics of Brevibacillus.</title>
        <authorList>
            <person name="Dunlap C."/>
        </authorList>
    </citation>
    <scope>NUCLEOTIDE SEQUENCE [LARGE SCALE GENOMIC DNA]</scope>
    <source>
        <strain evidence="4 5">NRRL NRS 1219</strain>
    </source>
</reference>
<evidence type="ECO:0000313" key="4">
    <source>
        <dbReference type="EMBL" id="RNB56701.1"/>
    </source>
</evidence>
<proteinExistence type="predicted"/>
<dbReference type="RefSeq" id="WP_005834833.1">
    <property type="nucleotide sequence ID" value="NZ_BJOD01000022.1"/>
</dbReference>
<feature type="transmembrane region" description="Helical" evidence="2">
    <location>
        <begin position="12"/>
        <end position="33"/>
    </location>
</feature>
<dbReference type="EMBL" id="BJOD01000022">
    <property type="protein sequence ID" value="GED26355.1"/>
    <property type="molecule type" value="Genomic_DNA"/>
</dbReference>
<dbReference type="Proteomes" id="UP000276178">
    <property type="component" value="Unassembled WGS sequence"/>
</dbReference>
<evidence type="ECO:0000256" key="1">
    <source>
        <dbReference type="SAM" id="MobiDB-lite"/>
    </source>
</evidence>
<keyword evidence="2" id="KW-0472">Membrane</keyword>
<reference evidence="3 6" key="2">
    <citation type="submission" date="2019-06" db="EMBL/GenBank/DDBJ databases">
        <title>Whole genome shotgun sequence of Brevibacillus agri NBRC 15538.</title>
        <authorList>
            <person name="Hosoyama A."/>
            <person name="Uohara A."/>
            <person name="Ohji S."/>
            <person name="Ichikawa N."/>
        </authorList>
    </citation>
    <scope>NUCLEOTIDE SEQUENCE [LARGE SCALE GENOMIC DNA]</scope>
    <source>
        <strain evidence="3 6">NBRC 15538</strain>
    </source>
</reference>
<keyword evidence="2" id="KW-1133">Transmembrane helix</keyword>
<dbReference type="EMBL" id="RHHN01000027">
    <property type="protein sequence ID" value="RNB56701.1"/>
    <property type="molecule type" value="Genomic_DNA"/>
</dbReference>
<gene>
    <name evidence="3" type="ORF">BAG01nite_24570</name>
    <name evidence="4" type="ORF">EB820_08575</name>
</gene>
<evidence type="ECO:0000313" key="3">
    <source>
        <dbReference type="EMBL" id="GED26355.1"/>
    </source>
</evidence>
<dbReference type="Proteomes" id="UP000317180">
    <property type="component" value="Unassembled WGS sequence"/>
</dbReference>
<feature type="transmembrane region" description="Helical" evidence="2">
    <location>
        <begin position="124"/>
        <end position="145"/>
    </location>
</feature>
<comment type="caution">
    <text evidence="4">The sequence shown here is derived from an EMBL/GenBank/DDBJ whole genome shotgun (WGS) entry which is preliminary data.</text>
</comment>
<sequence length="146" mass="15665">MTAKHAYTLSTILFLASGLLYTLERMLAYYIWIGQMQAASATGQFPTQPELPSLFTNGFVTFFLAASLFLLIVGIVLSTPKQPSVRPGHESGAANPSGGNASSIGAREHEAEAATGGFDRLPTYLVYGIIAFLGFLIVVGFLNFLR</sequence>
<feature type="transmembrane region" description="Helical" evidence="2">
    <location>
        <begin position="54"/>
        <end position="77"/>
    </location>
</feature>
<evidence type="ECO:0000313" key="5">
    <source>
        <dbReference type="Proteomes" id="UP000276178"/>
    </source>
</evidence>
<keyword evidence="6" id="KW-1185">Reference proteome</keyword>
<feature type="region of interest" description="Disordered" evidence="1">
    <location>
        <begin position="84"/>
        <end position="103"/>
    </location>
</feature>
<dbReference type="OrthoDB" id="2476515at2"/>
<protein>
    <submittedName>
        <fullName evidence="4">Uncharacterized protein</fullName>
    </submittedName>
</protein>
<accession>A0A3M8AZR0</accession>
<evidence type="ECO:0000256" key="2">
    <source>
        <dbReference type="SAM" id="Phobius"/>
    </source>
</evidence>
<name>A0A3M8AZR0_9BACL</name>
<dbReference type="GeneID" id="82811492"/>
<keyword evidence="2" id="KW-0812">Transmembrane</keyword>